<keyword evidence="2" id="KW-0472">Membrane</keyword>
<protein>
    <submittedName>
        <fullName evidence="3">Uncharacterized protein</fullName>
    </submittedName>
</protein>
<reference evidence="3 4" key="1">
    <citation type="submission" date="2019-03" db="EMBL/GenBank/DDBJ databases">
        <title>Deep-cultivation of Planctomycetes and their phenomic and genomic characterization uncovers novel biology.</title>
        <authorList>
            <person name="Wiegand S."/>
            <person name="Jogler M."/>
            <person name="Boedeker C."/>
            <person name="Pinto D."/>
            <person name="Vollmers J."/>
            <person name="Rivas-Marin E."/>
            <person name="Kohn T."/>
            <person name="Peeters S.H."/>
            <person name="Heuer A."/>
            <person name="Rast P."/>
            <person name="Oberbeckmann S."/>
            <person name="Bunk B."/>
            <person name="Jeske O."/>
            <person name="Meyerdierks A."/>
            <person name="Storesund J.E."/>
            <person name="Kallscheuer N."/>
            <person name="Luecker S."/>
            <person name="Lage O.M."/>
            <person name="Pohl T."/>
            <person name="Merkel B.J."/>
            <person name="Hornburger P."/>
            <person name="Mueller R.-W."/>
            <person name="Bruemmer F."/>
            <person name="Labrenz M."/>
            <person name="Spormann A.M."/>
            <person name="Op den Camp H."/>
            <person name="Overmann J."/>
            <person name="Amann R."/>
            <person name="Jetten M.S.M."/>
            <person name="Mascher T."/>
            <person name="Medema M.H."/>
            <person name="Devos D.P."/>
            <person name="Kaster A.-K."/>
            <person name="Ovreas L."/>
            <person name="Rohde M."/>
            <person name="Galperin M.Y."/>
            <person name="Jogler C."/>
        </authorList>
    </citation>
    <scope>NUCLEOTIDE SEQUENCE [LARGE SCALE GENOMIC DNA]</scope>
    <source>
        <strain evidence="3 4">Enr10</strain>
    </source>
</reference>
<feature type="transmembrane region" description="Helical" evidence="2">
    <location>
        <begin position="1079"/>
        <end position="1100"/>
    </location>
</feature>
<dbReference type="EMBL" id="CP037421">
    <property type="protein sequence ID" value="QDT30117.1"/>
    <property type="molecule type" value="Genomic_DNA"/>
</dbReference>
<feature type="transmembrane region" description="Helical" evidence="2">
    <location>
        <begin position="1109"/>
        <end position="1127"/>
    </location>
</feature>
<dbReference type="Proteomes" id="UP000315647">
    <property type="component" value="Chromosome"/>
</dbReference>
<feature type="region of interest" description="Disordered" evidence="1">
    <location>
        <begin position="1167"/>
        <end position="1197"/>
    </location>
</feature>
<gene>
    <name evidence="3" type="ORF">Enr10x_54770</name>
</gene>
<keyword evidence="2" id="KW-1133">Transmembrane helix</keyword>
<feature type="transmembrane region" description="Helical" evidence="2">
    <location>
        <begin position="1133"/>
        <end position="1156"/>
    </location>
</feature>
<dbReference type="AlphaFoldDB" id="A0A517QEZ7"/>
<proteinExistence type="predicted"/>
<keyword evidence="4" id="KW-1185">Reference proteome</keyword>
<evidence type="ECO:0000256" key="1">
    <source>
        <dbReference type="SAM" id="MobiDB-lite"/>
    </source>
</evidence>
<keyword evidence="2" id="KW-0812">Transmembrane</keyword>
<evidence type="ECO:0000256" key="2">
    <source>
        <dbReference type="SAM" id="Phobius"/>
    </source>
</evidence>
<accession>A0A517QEZ7</accession>
<feature type="compositionally biased region" description="Basic and acidic residues" evidence="1">
    <location>
        <begin position="739"/>
        <end position="770"/>
    </location>
</feature>
<evidence type="ECO:0000313" key="3">
    <source>
        <dbReference type="EMBL" id="QDT30117.1"/>
    </source>
</evidence>
<name>A0A517QEZ7_9PLAN</name>
<feature type="region of interest" description="Disordered" evidence="1">
    <location>
        <begin position="739"/>
        <end position="771"/>
    </location>
</feature>
<evidence type="ECO:0000313" key="4">
    <source>
        <dbReference type="Proteomes" id="UP000315647"/>
    </source>
</evidence>
<sequence length="1197" mass="131931">MDAWVLSNVQKVGYMRYLRCTPRFVLLVCLTCTFLGEESHTALAQTKVEAEKPATGGPESSAEKQDDWDRLIYIPFKNIKDVFQKSDATVFMPYIEYLKLWSQSAGVGTDGKIQFPVKAVVTSSAYTTTIEENVARIKCDLTIQVMGDPWVEIPLQFGDAAIGKVTSEKSKVFLRGTGPGRYALLLSEKGEHQVQIELLTRVKNSPEGHHFQFVCPTVGITTLDLTIPEADQTVKITPQLVRLPAESTPKSTVVKSTVGATDQISVLWYPRESSKPEMDLLASVENSTLVYIRDGLVHTQATLKYDVLRGDMKSARIAVPLNDRILDLSSANTKIKSWKVEKGDGRQVIQVDFLNQLQDDAQIEVHTEKEIPEEPFEILGLSDSATHGIHALDVIRESGQIAIDAGDSMTFSVTKMEGVTRSEASNVPSPLRRSGAVYYRFFNPSATLQIRVQPLEPRIFVTQQTDCYFGEDEIKVSAQLSYHIQRAGIFSFQLKVPDDLEIDSVNVPGLKEYNFDKQSRILTVSLQQKFQGNLLLQVRAHRDLAQDDLSGTVNIPLLEATGVERETGQIAIYAPESMELIISNPDVVGAQPASNPQQRRQSNLALASVWEYNRRPVVIPVEIQIKPTRLVADVATSIKVKEQIAEVTSRIDYQVQYAGVDTFRFAVPEAVADLIQIRSISPAPAPSIKQKSRAAEAVDGWVTWTVVTQRNVQGPYSLAVNYDITPGLQAVAAKPAEKKLAEGKQASEKEGGKDQEDPEAEAKASDKPAEAEAGEVALKQIALQPVKVLGLEKSDDQPRSRNVPLARVYGEIAVSKSKTLSVTTAQLADQLEPIDLRELTLLPQEGFLAYRYFSQPVMLDLASTRHQIQEVVETIVLKSLVEIVVSKEGRSTYRCRYLMKSSERQQLKVALPEGIEPLSITVAGQPVPLEKADDSENEEGWTNYFVNVSRDQASGNAFLISLMFTKSVPRITDSPGGKLTLLLPRLGGTQADNVVVQQLKTVIWIPEEYALVRATDDFEAEYEPYLSGGIPHRGGVTATASDFDSWIGSTAVSLIDFPTEGRAYSFTRLGSSQEIGVSWWKLSVFSWVLGGALFIIAVVMRNTSWENKVAVLILLAFLLAMFSLTQADKILHGIYAARFGILALVSIWIVYTIAALRSGTGSGMSQSSQLKTNGNSAAVIPPPGVFDDFQDDKSEEK</sequence>
<organism evidence="3 4">
    <name type="scientific">Gimesia panareensis</name>
    <dbReference type="NCBI Taxonomy" id="2527978"/>
    <lineage>
        <taxon>Bacteria</taxon>
        <taxon>Pseudomonadati</taxon>
        <taxon>Planctomycetota</taxon>
        <taxon>Planctomycetia</taxon>
        <taxon>Planctomycetales</taxon>
        <taxon>Planctomycetaceae</taxon>
        <taxon>Gimesia</taxon>
    </lineage>
</organism>